<evidence type="ECO:0000313" key="12">
    <source>
        <dbReference type="EMBL" id="GMF51060.1"/>
    </source>
</evidence>
<sequence>MELMPVLEPSGDEHVKPPDAAGPDADVAHDARDELLPDVALGRRRGRDKAEPAMVLPSFIWDYFVKDGSGKFVICTLCPAQTTRFAYSGGTSTMNRHLRKKHHKYAPGKCAADYEFPRGLHARRQQQQQQQQQLSLASPGAGAGLLLPDAAGALGSLSPGEPLGGKQRHQLLELRTARRRAASGGAAASKRRKLVVDPADPAAALGAATGAALGVSGGDFDPAGFVSLPGAAAGAATSGALQFPAGFELNDAAIELDQRFFDYATLAGAGPTAAGGGLRGRRHSSSISAGSAAGNGGAVNNAANQKILTHRLLKYLIAQYEPLDVSHMGAELGMLLFGGSTEWPTPGLNFGYGGALGFGGGGMGGSLPKLPSEDTIKLALANLYYSQREILKEVMADVEVLSLSLNNWTSAFGQNVLTVSGHWISRGFRRRDCVLEVYVLPLDERVNTIALLRDVMDKWDIPSSKVAALTMRSHTSTINNSLENDTESPRTVAEAQAEAEAEANAIHSEYPGLAVVRCFVEELEGAVSSGLRECADLTRRCRNYVSYFIQNPSEYQIFLALQRSMGEEASAASAASTQAASIAATADGVSVSIGDGGNNTIGDELDGVKEDQNPEVTAEDGTSSSQNAAAAPSVSAASGSSGEALPVICDFDDRWNSTTQMMCRIVELEPMLLRYKTGLESDTNPARRPMQLRFVCCELSPDEWASLKQLAQLLDPIEGLVHVSALAYPGLSIVYPLLHSLKKHLADAETWITDPLVATVRHTIVNNLHMGLCSSGQAPSSPYLSCLLDPRFKSLPFLPPSEKEGLIESLYLLLGVNDKVDGVDDGQPQHDPANDDEQTDEHKKHERSGKSPPVSAIGASLANKKTAALLHEFFPLDEPATELDKLKTQVQQYLDSPSLPATDETEHDPLEWWSRYQRLFPSLARLAKKYLCISAVSTPFQEAFTNYGQLMREKKARLDIEVAAQVLFCRSVSRIPEMERIGV</sequence>
<keyword evidence="6" id="KW-0238">DNA-binding</keyword>
<dbReference type="OrthoDB" id="1607513at2759"/>
<dbReference type="GO" id="GO:0005634">
    <property type="term" value="C:nucleus"/>
    <property type="evidence" value="ECO:0007669"/>
    <property type="project" value="UniProtKB-SubCell"/>
</dbReference>
<evidence type="ECO:0000256" key="3">
    <source>
        <dbReference type="ARBA" id="ARBA00022771"/>
    </source>
</evidence>
<evidence type="ECO:0000256" key="6">
    <source>
        <dbReference type="ARBA" id="ARBA00023125"/>
    </source>
</evidence>
<evidence type="ECO:0000256" key="4">
    <source>
        <dbReference type="ARBA" id="ARBA00022833"/>
    </source>
</evidence>
<feature type="compositionally biased region" description="Low complexity" evidence="9">
    <location>
        <begin position="623"/>
        <end position="641"/>
    </location>
</feature>
<evidence type="ECO:0000256" key="2">
    <source>
        <dbReference type="ARBA" id="ARBA00022723"/>
    </source>
</evidence>
<feature type="region of interest" description="Disordered" evidence="9">
    <location>
        <begin position="614"/>
        <end position="641"/>
    </location>
</feature>
<dbReference type="PANTHER" id="PTHR46481:SF10">
    <property type="entry name" value="ZINC FINGER BED DOMAIN-CONTAINING PROTEIN 39"/>
    <property type="match status" value="1"/>
</dbReference>
<feature type="region of interest" description="Disordered" evidence="9">
    <location>
        <begin position="1"/>
        <end position="23"/>
    </location>
</feature>
<gene>
    <name evidence="12" type="ORF">Pfra01_002053400</name>
</gene>
<keyword evidence="3" id="KW-0863">Zinc-finger</keyword>
<dbReference type="Pfam" id="PF05699">
    <property type="entry name" value="Dimer_Tnp_hAT"/>
    <property type="match status" value="1"/>
</dbReference>
<evidence type="ECO:0000259" key="10">
    <source>
        <dbReference type="Pfam" id="PF02892"/>
    </source>
</evidence>
<keyword evidence="8" id="KW-0539">Nucleus</keyword>
<keyword evidence="2" id="KW-0479">Metal-binding</keyword>
<dbReference type="SMART" id="SM00614">
    <property type="entry name" value="ZnF_BED"/>
    <property type="match status" value="1"/>
</dbReference>
<dbReference type="GO" id="GO:0003677">
    <property type="term" value="F:DNA binding"/>
    <property type="evidence" value="ECO:0007669"/>
    <property type="project" value="UniProtKB-KW"/>
</dbReference>
<organism evidence="12 13">
    <name type="scientific">Phytophthora fragariaefolia</name>
    <dbReference type="NCBI Taxonomy" id="1490495"/>
    <lineage>
        <taxon>Eukaryota</taxon>
        <taxon>Sar</taxon>
        <taxon>Stramenopiles</taxon>
        <taxon>Oomycota</taxon>
        <taxon>Peronosporomycetes</taxon>
        <taxon>Peronosporales</taxon>
        <taxon>Peronosporaceae</taxon>
        <taxon>Phytophthora</taxon>
    </lineage>
</organism>
<dbReference type="Proteomes" id="UP001165121">
    <property type="component" value="Unassembled WGS sequence"/>
</dbReference>
<keyword evidence="13" id="KW-1185">Reference proteome</keyword>
<reference evidence="12" key="1">
    <citation type="submission" date="2023-04" db="EMBL/GenBank/DDBJ databases">
        <title>Phytophthora fragariaefolia NBRC 109709.</title>
        <authorList>
            <person name="Ichikawa N."/>
            <person name="Sato H."/>
            <person name="Tonouchi N."/>
        </authorList>
    </citation>
    <scope>NUCLEOTIDE SEQUENCE</scope>
    <source>
        <strain evidence="12">NBRC 109709</strain>
    </source>
</reference>
<dbReference type="SUPFAM" id="SSF57667">
    <property type="entry name" value="beta-beta-alpha zinc fingers"/>
    <property type="match status" value="1"/>
</dbReference>
<accession>A0A9W7D4I1</accession>
<evidence type="ECO:0000256" key="5">
    <source>
        <dbReference type="ARBA" id="ARBA00023015"/>
    </source>
</evidence>
<evidence type="ECO:0000256" key="8">
    <source>
        <dbReference type="ARBA" id="ARBA00023242"/>
    </source>
</evidence>
<keyword evidence="4" id="KW-0862">Zinc</keyword>
<feature type="domain" description="BED-type" evidence="10">
    <location>
        <begin position="60"/>
        <end position="102"/>
    </location>
</feature>
<evidence type="ECO:0000256" key="7">
    <source>
        <dbReference type="ARBA" id="ARBA00023163"/>
    </source>
</evidence>
<keyword evidence="5" id="KW-0805">Transcription regulation</keyword>
<dbReference type="PANTHER" id="PTHR46481">
    <property type="entry name" value="ZINC FINGER BED DOMAIN-CONTAINING PROTEIN 4"/>
    <property type="match status" value="1"/>
</dbReference>
<evidence type="ECO:0000256" key="9">
    <source>
        <dbReference type="SAM" id="MobiDB-lite"/>
    </source>
</evidence>
<evidence type="ECO:0000256" key="1">
    <source>
        <dbReference type="ARBA" id="ARBA00004123"/>
    </source>
</evidence>
<dbReference type="InterPro" id="IPR003656">
    <property type="entry name" value="Znf_BED"/>
</dbReference>
<dbReference type="InterPro" id="IPR052035">
    <property type="entry name" value="ZnF_BED_domain_contain"/>
</dbReference>
<dbReference type="InterPro" id="IPR036236">
    <property type="entry name" value="Znf_C2H2_sf"/>
</dbReference>
<comment type="subcellular location">
    <subcellularLocation>
        <location evidence="1">Nucleus</location>
    </subcellularLocation>
</comment>
<proteinExistence type="predicted"/>
<dbReference type="Pfam" id="PF02892">
    <property type="entry name" value="zf-BED"/>
    <property type="match status" value="1"/>
</dbReference>
<dbReference type="InterPro" id="IPR008906">
    <property type="entry name" value="HATC_C_dom"/>
</dbReference>
<keyword evidence="7" id="KW-0804">Transcription</keyword>
<dbReference type="SUPFAM" id="SSF53098">
    <property type="entry name" value="Ribonuclease H-like"/>
    <property type="match status" value="1"/>
</dbReference>
<evidence type="ECO:0000259" key="11">
    <source>
        <dbReference type="Pfam" id="PF05699"/>
    </source>
</evidence>
<feature type="region of interest" description="Disordered" evidence="9">
    <location>
        <begin position="821"/>
        <end position="856"/>
    </location>
</feature>
<dbReference type="EMBL" id="BSXT01002808">
    <property type="protein sequence ID" value="GMF51060.1"/>
    <property type="molecule type" value="Genomic_DNA"/>
</dbReference>
<dbReference type="GO" id="GO:0009791">
    <property type="term" value="P:post-embryonic development"/>
    <property type="evidence" value="ECO:0007669"/>
    <property type="project" value="UniProtKB-ARBA"/>
</dbReference>
<feature type="domain" description="HAT C-terminal dimerisation" evidence="11">
    <location>
        <begin position="890"/>
        <end position="970"/>
    </location>
</feature>
<dbReference type="InterPro" id="IPR012337">
    <property type="entry name" value="RNaseH-like_sf"/>
</dbReference>
<dbReference type="GO" id="GO:0008270">
    <property type="term" value="F:zinc ion binding"/>
    <property type="evidence" value="ECO:0007669"/>
    <property type="project" value="UniProtKB-KW"/>
</dbReference>
<dbReference type="GO" id="GO:0046983">
    <property type="term" value="F:protein dimerization activity"/>
    <property type="evidence" value="ECO:0007669"/>
    <property type="project" value="InterPro"/>
</dbReference>
<protein>
    <submittedName>
        <fullName evidence="12">Unnamed protein product</fullName>
    </submittedName>
</protein>
<comment type="caution">
    <text evidence="12">The sequence shown here is derived from an EMBL/GenBank/DDBJ whole genome shotgun (WGS) entry which is preliminary data.</text>
</comment>
<dbReference type="AlphaFoldDB" id="A0A9W7D4I1"/>
<evidence type="ECO:0000313" key="13">
    <source>
        <dbReference type="Proteomes" id="UP001165121"/>
    </source>
</evidence>
<name>A0A9W7D4I1_9STRA</name>